<dbReference type="EMBL" id="CP002048">
    <property type="protein sequence ID" value="ADI02720.1"/>
    <property type="molecule type" value="Genomic_DNA"/>
</dbReference>
<dbReference type="KEGG" id="slp:Slip_1969"/>
<evidence type="ECO:0000313" key="2">
    <source>
        <dbReference type="Proteomes" id="UP000000378"/>
    </source>
</evidence>
<keyword evidence="2" id="KW-1185">Reference proteome</keyword>
<organism evidence="1 2">
    <name type="scientific">Syntrophothermus lipocalidus (strain DSM 12680 / TGB-C1)</name>
    <dbReference type="NCBI Taxonomy" id="643648"/>
    <lineage>
        <taxon>Bacteria</taxon>
        <taxon>Bacillati</taxon>
        <taxon>Bacillota</taxon>
        <taxon>Clostridia</taxon>
        <taxon>Eubacteriales</taxon>
        <taxon>Syntrophomonadaceae</taxon>
        <taxon>Syntrophothermus</taxon>
    </lineage>
</organism>
<dbReference type="eggNOG" id="ENOG5033P8I">
    <property type="taxonomic scope" value="Bacteria"/>
</dbReference>
<proteinExistence type="predicted"/>
<protein>
    <submittedName>
        <fullName evidence="1">Uncharacterized protein</fullName>
    </submittedName>
</protein>
<dbReference type="Proteomes" id="UP000000378">
    <property type="component" value="Chromosome"/>
</dbReference>
<reference evidence="2" key="1">
    <citation type="journal article" date="2010" name="Stand. Genomic Sci.">
        <title>Complete genome sequence of Syntrophothermus lipocalidus type strain (TGB-C1T).</title>
        <authorList>
            <consortium name="US DOE Joint Genome Institute (JGI-PGF)"/>
            <person name="Djao O."/>
            <person name="Zhang X."/>
            <person name="Lucas S."/>
            <person name="Lapidus A."/>
            <person name="Glavina Del Rio T."/>
            <person name="Nolan M."/>
            <person name="Tice H."/>
            <person name="Cheng J."/>
            <person name="Han C."/>
            <person name="Tapia R."/>
            <person name="Goodwin L."/>
            <person name="Pitluck S."/>
            <person name="Liolios K."/>
            <person name="Ivanova N."/>
            <person name="Mavromatis K."/>
            <person name="Mikhailova N."/>
            <person name="Ovchinnikova G."/>
            <person name="Pati A."/>
            <person name="Brambilla E."/>
            <person name="Chen A."/>
            <person name="Palaniappan K."/>
            <person name="Land M."/>
            <person name="Hauser L."/>
            <person name="Chang Y."/>
            <person name="Jeffries C."/>
            <person name="Rohde M."/>
            <person name="Sikorski J."/>
            <person name="Spring S."/>
            <person name="Goker M."/>
            <person name="Detter J."/>
            <person name="Woyke T."/>
            <person name="Bristow J."/>
            <person name="Eisen J."/>
            <person name="Markowitz V."/>
            <person name="Hugenholtz P."/>
            <person name="Kyrpides N."/>
            <person name="Klenk H."/>
        </authorList>
    </citation>
    <scope>NUCLEOTIDE SEQUENCE [LARGE SCALE GENOMIC DNA]</scope>
    <source>
        <strain evidence="2">DSM 12680 / TGB-C1</strain>
    </source>
</reference>
<dbReference type="HOGENOM" id="CLU_2119930_0_0_9"/>
<evidence type="ECO:0000313" key="1">
    <source>
        <dbReference type="EMBL" id="ADI02720.1"/>
    </source>
</evidence>
<gene>
    <name evidence="1" type="ordered locus">Slip_1969</name>
</gene>
<reference evidence="1 2" key="2">
    <citation type="journal article" date="2010" name="Stand. Genomic Sci.">
        <title>Complete genome sequence of Syntrophothermus lipocalidus type strain (TGB-C1).</title>
        <authorList>
            <person name="Djao O.D."/>
            <person name="Zhang X."/>
            <person name="Lucas S."/>
            <person name="Lapidus A."/>
            <person name="Del Rio T.G."/>
            <person name="Nolan M."/>
            <person name="Tice H."/>
            <person name="Cheng J.F."/>
            <person name="Han C."/>
            <person name="Tapia R."/>
            <person name="Goodwin L."/>
            <person name="Pitluck S."/>
            <person name="Liolios K."/>
            <person name="Ivanova N."/>
            <person name="Mavromatis K."/>
            <person name="Mikhailova N."/>
            <person name="Ovchinnikova G."/>
            <person name="Pati A."/>
            <person name="Brambilla E."/>
            <person name="Chen A."/>
            <person name="Palaniappan K."/>
            <person name="Land M."/>
            <person name="Hauser L."/>
            <person name="Chang Y.J."/>
            <person name="Jeffries C.D."/>
            <person name="Rohde M."/>
            <person name="Sikorski J."/>
            <person name="Spring S."/>
            <person name="Goker M."/>
            <person name="Detter J.C."/>
            <person name="Woyke T."/>
            <person name="Bristow J."/>
            <person name="Eisen J.A."/>
            <person name="Markowitz V."/>
            <person name="Hugenholtz P."/>
            <person name="Kyrpides N.C."/>
            <person name="Klenk H.P."/>
        </authorList>
    </citation>
    <scope>NUCLEOTIDE SEQUENCE [LARGE SCALE GENOMIC DNA]</scope>
    <source>
        <strain evidence="2">DSM 12680 / TGB-C1</strain>
    </source>
</reference>
<name>D7CPU2_SYNLT</name>
<dbReference type="AlphaFoldDB" id="D7CPU2"/>
<accession>D7CPU2</accession>
<sequence>MISLFSVFLLFSGGCTTVSSSEDVEESPGQALTQTEQKRIDLYLAAMKAVFAEENGGSQFIAVKLETLEGLSSEGKLAVMAGLKDLSPHVYDFEKIHMGQKSSPSGLLFRRINE</sequence>